<reference evidence="1 2" key="1">
    <citation type="journal article" date="2016" name="Genome Announc.">
        <title>Draft Genome Sequence of the Thermotolerant Cyanobacterium Desertifilum sp. IPPAS B-1220.</title>
        <authorList>
            <person name="Mironov K.S."/>
            <person name="Sinetova M.A."/>
            <person name="Bolatkhan K."/>
            <person name="Zayadan B.K."/>
            <person name="Ustinova V.V."/>
            <person name="Kupriyanova E.V."/>
            <person name="Skrypnik A.N."/>
            <person name="Gogoleva N.E."/>
            <person name="Gogolev Y.V."/>
            <person name="Los D.A."/>
        </authorList>
    </citation>
    <scope>NUCLEOTIDE SEQUENCE [LARGE SCALE GENOMIC DNA]</scope>
    <source>
        <strain evidence="1 2">IPPAS B-1220</strain>
    </source>
</reference>
<evidence type="ECO:0000313" key="2">
    <source>
        <dbReference type="Proteomes" id="UP000095472"/>
    </source>
</evidence>
<proteinExistence type="predicted"/>
<sequence length="228" mass="24704">MVSRARVCAGSGGCGTEITPDGTVTLVVAEGVIEDIEVRFLNREGEATQEDGTPVRGRTREFIITRELDLQPGRVFNRQVVEEDLQRLFRLGLFQDVRVSLNPGTDPSQVVVVVNAQERNTGSITAGGGISSASGLFGSVSYQQLNLGGNNQQLRAEAQIGTRELLFDLSFTDPWIAGDPNRTSYTVNLFRRRSISLIFDGGDPEVNLPNGDRPRILRLGVGSTSAVL</sequence>
<organism evidence="1 2">
    <name type="scientific">Desertifilum tharense IPPAS B-1220</name>
    <dbReference type="NCBI Taxonomy" id="1781255"/>
    <lineage>
        <taxon>Bacteria</taxon>
        <taxon>Bacillati</taxon>
        <taxon>Cyanobacteriota</taxon>
        <taxon>Cyanophyceae</taxon>
        <taxon>Desertifilales</taxon>
        <taxon>Desertifilaceae</taxon>
        <taxon>Desertifilum</taxon>
    </lineage>
</organism>
<evidence type="ECO:0000313" key="1">
    <source>
        <dbReference type="EMBL" id="XPM64755.1"/>
    </source>
</evidence>
<accession>A0ACD5GVW5</accession>
<gene>
    <name evidence="1" type="ORF">BH720_001910</name>
</gene>
<dbReference type="EMBL" id="CP182909">
    <property type="protein sequence ID" value="XPM64755.1"/>
    <property type="molecule type" value="Genomic_DNA"/>
</dbReference>
<protein>
    <submittedName>
        <fullName evidence="1">POTRA domain-containing protein</fullName>
    </submittedName>
</protein>
<keyword evidence="2" id="KW-1185">Reference proteome</keyword>
<dbReference type="Proteomes" id="UP000095472">
    <property type="component" value="Chromosome"/>
</dbReference>
<name>A0ACD5GVW5_9CYAN</name>